<evidence type="ECO:0000256" key="2">
    <source>
        <dbReference type="ARBA" id="ARBA00008079"/>
    </source>
</evidence>
<evidence type="ECO:0000256" key="3">
    <source>
        <dbReference type="ARBA" id="ARBA00022475"/>
    </source>
</evidence>
<evidence type="ECO:0000256" key="5">
    <source>
        <dbReference type="ARBA" id="ARBA00022989"/>
    </source>
</evidence>
<dbReference type="PANTHER" id="PTHR36835">
    <property type="entry name" value="CYTOCHROME BO(3) UBIQUINOL OXIDASE SUBUNIT 4"/>
    <property type="match status" value="1"/>
</dbReference>
<dbReference type="InterPro" id="IPR005171">
    <property type="entry name" value="Cyt_c_oxidase_su4_prok"/>
</dbReference>
<evidence type="ECO:0000256" key="4">
    <source>
        <dbReference type="ARBA" id="ARBA00022692"/>
    </source>
</evidence>
<keyword evidence="5 7" id="KW-1133">Transmembrane helix</keyword>
<feature type="transmembrane region" description="Helical" evidence="7">
    <location>
        <begin position="20"/>
        <end position="42"/>
    </location>
</feature>
<dbReference type="GO" id="GO:0005886">
    <property type="term" value="C:plasma membrane"/>
    <property type="evidence" value="ECO:0007669"/>
    <property type="project" value="UniProtKB-SubCell"/>
</dbReference>
<dbReference type="GO" id="GO:0019646">
    <property type="term" value="P:aerobic electron transport chain"/>
    <property type="evidence" value="ECO:0007669"/>
    <property type="project" value="TreeGrafter"/>
</dbReference>
<dbReference type="InterPro" id="IPR050968">
    <property type="entry name" value="Cytochrome_c_oxidase_bac_sub4"/>
</dbReference>
<dbReference type="AlphaFoldDB" id="A0A521DGR7"/>
<reference evidence="8 9" key="1">
    <citation type="submission" date="2017-05" db="EMBL/GenBank/DDBJ databases">
        <authorList>
            <person name="Varghese N."/>
            <person name="Submissions S."/>
        </authorList>
    </citation>
    <scope>NUCLEOTIDE SEQUENCE [LARGE SCALE GENOMIC DNA]</scope>
    <source>
        <strain evidence="8 9">DSM 45474</strain>
    </source>
</reference>
<proteinExistence type="inferred from homology"/>
<evidence type="ECO:0000256" key="6">
    <source>
        <dbReference type="ARBA" id="ARBA00023136"/>
    </source>
</evidence>
<evidence type="ECO:0000256" key="1">
    <source>
        <dbReference type="ARBA" id="ARBA00004651"/>
    </source>
</evidence>
<comment type="similarity">
    <text evidence="2">Belongs to the cytochrome c oxidase bacterial subunit 4 family.</text>
</comment>
<protein>
    <submittedName>
        <fullName evidence="8">Cytochrome c oxidase subunit 4</fullName>
    </submittedName>
</protein>
<dbReference type="PANTHER" id="PTHR36835:SF1">
    <property type="entry name" value="CYTOCHROME BO(3) UBIQUINOL OXIDASE SUBUNIT 4"/>
    <property type="match status" value="1"/>
</dbReference>
<comment type="subcellular location">
    <subcellularLocation>
        <location evidence="1">Cell membrane</location>
        <topology evidence="1">Multi-pass membrane protein</topology>
    </subcellularLocation>
</comment>
<gene>
    <name evidence="8" type="ORF">SAMN06264849_10658</name>
</gene>
<feature type="transmembrane region" description="Helical" evidence="7">
    <location>
        <begin position="48"/>
        <end position="66"/>
    </location>
</feature>
<keyword evidence="6 7" id="KW-0472">Membrane</keyword>
<evidence type="ECO:0000313" key="8">
    <source>
        <dbReference type="EMBL" id="SMO70964.1"/>
    </source>
</evidence>
<dbReference type="Pfam" id="PF03626">
    <property type="entry name" value="COX4_pro"/>
    <property type="match status" value="1"/>
</dbReference>
<dbReference type="GO" id="GO:0015990">
    <property type="term" value="P:electron transport coupled proton transport"/>
    <property type="evidence" value="ECO:0007669"/>
    <property type="project" value="TreeGrafter"/>
</dbReference>
<evidence type="ECO:0000313" key="9">
    <source>
        <dbReference type="Proteomes" id="UP000315636"/>
    </source>
</evidence>
<name>A0A521DGR7_9BACL</name>
<keyword evidence="3" id="KW-1003">Cell membrane</keyword>
<dbReference type="RefSeq" id="WP_185956198.1">
    <property type="nucleotide sequence ID" value="NZ_FXTI01000006.1"/>
</dbReference>
<sequence length="99" mass="11072">MTQTNHKENRRPRETASRHLFSFGWMILLTGIAFATVGTGFFSASITLTVILVLAFLQLILQLTTFMHLDRRSQLPTLFMASGIGFSIIIVVALWAMKG</sequence>
<keyword evidence="9" id="KW-1185">Reference proteome</keyword>
<dbReference type="GO" id="GO:0009486">
    <property type="term" value="F:cytochrome bo3 ubiquinol oxidase activity"/>
    <property type="evidence" value="ECO:0007669"/>
    <property type="project" value="TreeGrafter"/>
</dbReference>
<keyword evidence="4 7" id="KW-0812">Transmembrane</keyword>
<dbReference type="Proteomes" id="UP000315636">
    <property type="component" value="Unassembled WGS sequence"/>
</dbReference>
<evidence type="ECO:0000256" key="7">
    <source>
        <dbReference type="SAM" id="Phobius"/>
    </source>
</evidence>
<dbReference type="GO" id="GO:0009319">
    <property type="term" value="C:cytochrome o ubiquinol oxidase complex"/>
    <property type="evidence" value="ECO:0007669"/>
    <property type="project" value="TreeGrafter"/>
</dbReference>
<dbReference type="GO" id="GO:0015078">
    <property type="term" value="F:proton transmembrane transporter activity"/>
    <property type="evidence" value="ECO:0007669"/>
    <property type="project" value="TreeGrafter"/>
</dbReference>
<accession>A0A521DGR7</accession>
<feature type="transmembrane region" description="Helical" evidence="7">
    <location>
        <begin position="78"/>
        <end position="97"/>
    </location>
</feature>
<organism evidence="8 9">
    <name type="scientific">Melghirimyces algeriensis</name>
    <dbReference type="NCBI Taxonomy" id="910412"/>
    <lineage>
        <taxon>Bacteria</taxon>
        <taxon>Bacillati</taxon>
        <taxon>Bacillota</taxon>
        <taxon>Bacilli</taxon>
        <taxon>Bacillales</taxon>
        <taxon>Thermoactinomycetaceae</taxon>
        <taxon>Melghirimyces</taxon>
    </lineage>
</organism>
<dbReference type="EMBL" id="FXTI01000006">
    <property type="protein sequence ID" value="SMO70964.1"/>
    <property type="molecule type" value="Genomic_DNA"/>
</dbReference>